<dbReference type="PROSITE" id="PS51186">
    <property type="entry name" value="GNAT"/>
    <property type="match status" value="2"/>
</dbReference>
<keyword evidence="1 4" id="KW-0808">Transferase</keyword>
<feature type="domain" description="N-acetyltransferase" evidence="3">
    <location>
        <begin position="165"/>
        <end position="315"/>
    </location>
</feature>
<reference evidence="5" key="2">
    <citation type="submission" date="2011-01" db="EMBL/GenBank/DDBJ databases">
        <title>The complete genome of Deinococcus maricopensis DSM 21211.</title>
        <authorList>
            <consortium name="US DOE Joint Genome Institute (JGI-PGF)"/>
            <person name="Lucas S."/>
            <person name="Copeland A."/>
            <person name="Lapidus A."/>
            <person name="Goodwin L."/>
            <person name="Pitluck S."/>
            <person name="Kyrpides N."/>
            <person name="Mavromatis K."/>
            <person name="Pagani I."/>
            <person name="Ivanova N."/>
            <person name="Ovchinnikova G."/>
            <person name="Zeytun A."/>
            <person name="Detter J.C."/>
            <person name="Han C."/>
            <person name="Land M."/>
            <person name="Hauser L."/>
            <person name="Markowitz V."/>
            <person name="Cheng J.-F."/>
            <person name="Hugenholtz P."/>
            <person name="Woyke T."/>
            <person name="Wu D."/>
            <person name="Pukall R."/>
            <person name="Gehrich-Schroeter G."/>
            <person name="Brambilla E."/>
            <person name="Klenk H.-P."/>
            <person name="Eisen J.A."/>
        </authorList>
    </citation>
    <scope>NUCLEOTIDE SEQUENCE [LARGE SCALE GENOMIC DNA]</scope>
    <source>
        <strain evidence="5">DSM 21211 / LMG 22137 / NRRL B-23946 / LB-34</strain>
    </source>
</reference>
<accession>E8U6B1</accession>
<evidence type="ECO:0000259" key="3">
    <source>
        <dbReference type="PROSITE" id="PS51186"/>
    </source>
</evidence>
<dbReference type="InterPro" id="IPR000182">
    <property type="entry name" value="GNAT_dom"/>
</dbReference>
<dbReference type="STRING" id="709986.Deima_0947"/>
<dbReference type="GO" id="GO:0016747">
    <property type="term" value="F:acyltransferase activity, transferring groups other than amino-acyl groups"/>
    <property type="evidence" value="ECO:0007669"/>
    <property type="project" value="InterPro"/>
</dbReference>
<dbReference type="InterPro" id="IPR016181">
    <property type="entry name" value="Acyl_CoA_acyltransferase"/>
</dbReference>
<organism evidence="4 5">
    <name type="scientific">Deinococcus maricopensis (strain DSM 21211 / LMG 22137 / NRRL B-23946 / LB-34)</name>
    <dbReference type="NCBI Taxonomy" id="709986"/>
    <lineage>
        <taxon>Bacteria</taxon>
        <taxon>Thermotogati</taxon>
        <taxon>Deinococcota</taxon>
        <taxon>Deinococci</taxon>
        <taxon>Deinococcales</taxon>
        <taxon>Deinococcaceae</taxon>
        <taxon>Deinococcus</taxon>
    </lineage>
</organism>
<gene>
    <name evidence="4" type="ordered locus">Deima_0947</name>
</gene>
<dbReference type="AlphaFoldDB" id="E8U6B1"/>
<sequence length="315" mass="33704">MTPAAPLTLRAATPDDAPAFHAVMMAAGMDPRSSWTRTTEAQLHAALSAPGAGGFIALDGTQALGIVGYRPDGHATLTLNKLAVRPEARGRGLGRQLVQAVERVAARGGYARVLLAVSQYNQSVLPLYAHLGYSVNPDARYAFASPLSPAPVVLVKAITGVPDGYTLRAATPDDASVIATQRERMFEDMGAPYGPGHTARFGPWVTDRLRSGTYLGFLIDHAAQAVAGAGLMLLDWPPGHLDAATHRAYLLNVYVQPQHRARGLARALVHAATRETRARGLRVLTLHASDAGRPLYEHLGFEPTNEMRLTLTEDQ</sequence>
<protein>
    <submittedName>
        <fullName evidence="4">GCN5-related N-acetyltransferase</fullName>
    </submittedName>
</protein>
<keyword evidence="5" id="KW-1185">Reference proteome</keyword>
<evidence type="ECO:0000256" key="2">
    <source>
        <dbReference type="ARBA" id="ARBA00023315"/>
    </source>
</evidence>
<dbReference type="Gene3D" id="3.40.630.30">
    <property type="match status" value="2"/>
</dbReference>
<evidence type="ECO:0000313" key="4">
    <source>
        <dbReference type="EMBL" id="ADV66600.1"/>
    </source>
</evidence>
<dbReference type="CDD" id="cd04301">
    <property type="entry name" value="NAT_SF"/>
    <property type="match status" value="2"/>
</dbReference>
<reference evidence="4 5" key="1">
    <citation type="journal article" date="2011" name="Stand. Genomic Sci.">
        <title>Complete genome sequence of Deinococcus maricopensis type strain (LB-34).</title>
        <authorList>
            <person name="Pukall R."/>
            <person name="Zeytun A."/>
            <person name="Lucas S."/>
            <person name="Lapidus A."/>
            <person name="Hammon N."/>
            <person name="Deshpande S."/>
            <person name="Nolan M."/>
            <person name="Cheng J.F."/>
            <person name="Pitluck S."/>
            <person name="Liolios K."/>
            <person name="Pagani I."/>
            <person name="Mikhailova N."/>
            <person name="Ivanova N."/>
            <person name="Mavromatis K."/>
            <person name="Pati A."/>
            <person name="Tapia R."/>
            <person name="Han C."/>
            <person name="Goodwin L."/>
            <person name="Chen A."/>
            <person name="Palaniappan K."/>
            <person name="Land M."/>
            <person name="Hauser L."/>
            <person name="Chang Y.J."/>
            <person name="Jeffries C.D."/>
            <person name="Brambilla E.M."/>
            <person name="Rohde M."/>
            <person name="Goker M."/>
            <person name="Detter J.C."/>
            <person name="Woyke T."/>
            <person name="Bristow J."/>
            <person name="Eisen J.A."/>
            <person name="Markowitz V."/>
            <person name="Hugenholtz P."/>
            <person name="Kyrpides N.C."/>
            <person name="Klenk H.P."/>
        </authorList>
    </citation>
    <scope>NUCLEOTIDE SEQUENCE [LARGE SCALE GENOMIC DNA]</scope>
    <source>
        <strain evidence="5">DSM 21211 / LMG 22137 / NRRL B-23946 / LB-34</strain>
    </source>
</reference>
<dbReference type="EMBL" id="CP002454">
    <property type="protein sequence ID" value="ADV66600.1"/>
    <property type="molecule type" value="Genomic_DNA"/>
</dbReference>
<dbReference type="SUPFAM" id="SSF55729">
    <property type="entry name" value="Acyl-CoA N-acyltransferases (Nat)"/>
    <property type="match status" value="2"/>
</dbReference>
<dbReference type="Proteomes" id="UP000008635">
    <property type="component" value="Chromosome"/>
</dbReference>
<name>E8U6B1_DEIML</name>
<dbReference type="HOGENOM" id="CLU_882010_0_0_0"/>
<dbReference type="KEGG" id="dmr:Deima_0947"/>
<dbReference type="PANTHER" id="PTHR43877:SF2">
    <property type="entry name" value="AMINOALKYLPHOSPHONATE N-ACETYLTRANSFERASE-RELATED"/>
    <property type="match status" value="1"/>
</dbReference>
<evidence type="ECO:0000256" key="1">
    <source>
        <dbReference type="ARBA" id="ARBA00022679"/>
    </source>
</evidence>
<proteinExistence type="predicted"/>
<evidence type="ECO:0000313" key="5">
    <source>
        <dbReference type="Proteomes" id="UP000008635"/>
    </source>
</evidence>
<dbReference type="RefSeq" id="WP_013556105.1">
    <property type="nucleotide sequence ID" value="NC_014958.1"/>
</dbReference>
<dbReference type="eggNOG" id="COG0456">
    <property type="taxonomic scope" value="Bacteria"/>
</dbReference>
<dbReference type="InterPro" id="IPR050832">
    <property type="entry name" value="Bact_Acetyltransf"/>
</dbReference>
<dbReference type="PANTHER" id="PTHR43877">
    <property type="entry name" value="AMINOALKYLPHOSPHONATE N-ACETYLTRANSFERASE-RELATED-RELATED"/>
    <property type="match status" value="1"/>
</dbReference>
<feature type="domain" description="N-acetyltransferase" evidence="3">
    <location>
        <begin position="7"/>
        <end position="159"/>
    </location>
</feature>
<keyword evidence="2" id="KW-0012">Acyltransferase</keyword>
<dbReference type="Pfam" id="PF00583">
    <property type="entry name" value="Acetyltransf_1"/>
    <property type="match status" value="2"/>
</dbReference>